<gene>
    <name evidence="1" type="ORF">OEIGOIKO_01296</name>
</gene>
<evidence type="ECO:0000313" key="1">
    <source>
        <dbReference type="EMBL" id="GCD33575.1"/>
    </source>
</evidence>
<dbReference type="AlphaFoldDB" id="A0A7U9PWH4"/>
<dbReference type="Proteomes" id="UP000287830">
    <property type="component" value="Unassembled WGS sequence"/>
</dbReference>
<sequence>MALPVELGEQCVPVDFGMAENVLVPDLTGRTAGAAGDMTAGLFEGQYVWHPAADDLPLARACVDIRAGRYFGAREILQEARGDHGVRAHRSLVLASEAADSDLAERWLAEEPGGREAALLWARVAVLRAVRAADGGDSRAEALGRIAVAACDRAAEAAPDDPTPWSAKLTLARLQQPRDPAPQGLLTAPPGPWRLFSHILRLDPWNREGHHRFLSFFFPRHGGEANASWDVAAFLSQRAPASSPLRLLPLVALVDGYNADSLLAERTWEQPQWKATALSVYRNWLPHVAGYRFTPVLDLAYLAHALHMARCAFEARAVFTAMGPYASRMPWSAFGDPEEQLNKARRACGLPVPDAP</sequence>
<comment type="caution">
    <text evidence="1">The sequence shown here is derived from an EMBL/GenBank/DDBJ whole genome shotgun (WGS) entry which is preliminary data.</text>
</comment>
<dbReference type="EMBL" id="BHZC01000001">
    <property type="protein sequence ID" value="GCD33575.1"/>
    <property type="molecule type" value="Genomic_DNA"/>
</dbReference>
<accession>A0A7U9PWH4</accession>
<organism evidence="1 2">
    <name type="scientific">Streptomyces chrestomyceticus JCM 4735</name>
    <dbReference type="NCBI Taxonomy" id="1306181"/>
    <lineage>
        <taxon>Bacteria</taxon>
        <taxon>Bacillati</taxon>
        <taxon>Actinomycetota</taxon>
        <taxon>Actinomycetes</taxon>
        <taxon>Kitasatosporales</taxon>
        <taxon>Streptomycetaceae</taxon>
        <taxon>Streptomyces</taxon>
    </lineage>
</organism>
<evidence type="ECO:0008006" key="3">
    <source>
        <dbReference type="Google" id="ProtNLM"/>
    </source>
</evidence>
<name>A0A7U9PWH4_9ACTN</name>
<evidence type="ECO:0000313" key="2">
    <source>
        <dbReference type="Proteomes" id="UP000287830"/>
    </source>
</evidence>
<proteinExistence type="predicted"/>
<reference evidence="1 2" key="1">
    <citation type="submission" date="2018-11" db="EMBL/GenBank/DDBJ databases">
        <title>Whole genome sequence of Streptomyces chrestomyceticus NBRC 13444(T).</title>
        <authorList>
            <person name="Komaki H."/>
            <person name="Tamura T."/>
        </authorList>
    </citation>
    <scope>NUCLEOTIDE SEQUENCE [LARGE SCALE GENOMIC DNA]</scope>
    <source>
        <strain evidence="1 2">NBRC 13444</strain>
    </source>
</reference>
<protein>
    <recommendedName>
        <fullName evidence="3">DUF4034 domain-containing protein</fullName>
    </recommendedName>
</protein>